<sequence length="135" mass="15944">MEIISSTEAILTYEDGTTEKITREYSNVDNPLVSRIDPSKFTYYYFQTTYYDTKTQGDLQSLALGLFSLMPYVGWVGTIASIIETARNMGKPVLYVKVDHYHNSNYSFYKYENYFYTDSKYTQLIKHTTEYKQMW</sequence>
<evidence type="ECO:0000313" key="2">
    <source>
        <dbReference type="EMBL" id="MBS5589264.1"/>
    </source>
</evidence>
<feature type="transmembrane region" description="Helical" evidence="1">
    <location>
        <begin position="62"/>
        <end position="83"/>
    </location>
</feature>
<keyword evidence="1" id="KW-0812">Transmembrane</keyword>
<keyword evidence="1" id="KW-1133">Transmembrane helix</keyword>
<name>A0A943EML4_9FIRM</name>
<protein>
    <submittedName>
        <fullName evidence="2">Uncharacterized protein</fullName>
    </submittedName>
</protein>
<proteinExistence type="predicted"/>
<evidence type="ECO:0000313" key="3">
    <source>
        <dbReference type="Proteomes" id="UP000751224"/>
    </source>
</evidence>
<dbReference type="RefSeq" id="WP_303888378.1">
    <property type="nucleotide sequence ID" value="NZ_JAGZCC010000119.1"/>
</dbReference>
<dbReference type="EMBL" id="JAGZCC010000119">
    <property type="protein sequence ID" value="MBS5589264.1"/>
    <property type="molecule type" value="Genomic_DNA"/>
</dbReference>
<gene>
    <name evidence="2" type="ORF">KHX14_10770</name>
</gene>
<evidence type="ECO:0000256" key="1">
    <source>
        <dbReference type="SAM" id="Phobius"/>
    </source>
</evidence>
<keyword evidence="1" id="KW-0472">Membrane</keyword>
<comment type="caution">
    <text evidence="2">The sequence shown here is derived from an EMBL/GenBank/DDBJ whole genome shotgun (WGS) entry which is preliminary data.</text>
</comment>
<reference evidence="2" key="1">
    <citation type="submission" date="2021-02" db="EMBL/GenBank/DDBJ databases">
        <title>Infant gut strain persistence is associated with maternal origin, phylogeny, and functional potential including surface adhesion and iron acquisition.</title>
        <authorList>
            <person name="Lou Y.C."/>
        </authorList>
    </citation>
    <scope>NUCLEOTIDE SEQUENCE</scope>
    <source>
        <strain evidence="2">L3_108_000G1_dasL3_108_000G1_metabat.metabat.11</strain>
    </source>
</reference>
<dbReference type="AlphaFoldDB" id="A0A943EML4"/>
<accession>A0A943EML4</accession>
<organism evidence="2 3">
    <name type="scientific">Thomasclavelia spiroformis</name>
    <dbReference type="NCBI Taxonomy" id="29348"/>
    <lineage>
        <taxon>Bacteria</taxon>
        <taxon>Bacillati</taxon>
        <taxon>Bacillota</taxon>
        <taxon>Erysipelotrichia</taxon>
        <taxon>Erysipelotrichales</taxon>
        <taxon>Coprobacillaceae</taxon>
        <taxon>Thomasclavelia</taxon>
    </lineage>
</organism>
<dbReference type="Proteomes" id="UP000751224">
    <property type="component" value="Unassembled WGS sequence"/>
</dbReference>